<dbReference type="EMBL" id="CM023470">
    <property type="protein sequence ID" value="KAH7979310.1"/>
    <property type="molecule type" value="Genomic_DNA"/>
</dbReference>
<organism evidence="1 2">
    <name type="scientific">Dermacentor silvarum</name>
    <name type="common">Tick</name>
    <dbReference type="NCBI Taxonomy" id="543639"/>
    <lineage>
        <taxon>Eukaryota</taxon>
        <taxon>Metazoa</taxon>
        <taxon>Ecdysozoa</taxon>
        <taxon>Arthropoda</taxon>
        <taxon>Chelicerata</taxon>
        <taxon>Arachnida</taxon>
        <taxon>Acari</taxon>
        <taxon>Parasitiformes</taxon>
        <taxon>Ixodida</taxon>
        <taxon>Ixodoidea</taxon>
        <taxon>Ixodidae</taxon>
        <taxon>Rhipicephalinae</taxon>
        <taxon>Dermacentor</taxon>
    </lineage>
</organism>
<dbReference type="Proteomes" id="UP000821865">
    <property type="component" value="Chromosome 1"/>
</dbReference>
<sequence length="257" mass="28451">MMFAQENRRWMVAENANENNQRVSSRLGKLWRTLGASDKEPYQRKAAEAAAVHRRKYLDYMYNARKARRRKEQERSTKKFASKTKNDSSGNEEQQSSPSTAATHGRGTPECQQQQQDLPLSRPPQMKKRCATSAAWGGACGTGHKTPLSISRPPLSRPQRRITRLRGPTACTSSAVLCHRHCVGRTEAAWRNLKQLAHSASPMDANNQLSPALLDEDEYNDSSLDSTSFDRAGRFLDTLGSADDAAGQSQLSGSTAA</sequence>
<proteinExistence type="predicted"/>
<keyword evidence="2" id="KW-1185">Reference proteome</keyword>
<reference evidence="1" key="1">
    <citation type="submission" date="2020-05" db="EMBL/GenBank/DDBJ databases">
        <title>Large-scale comparative analyses of tick genomes elucidate their genetic diversity and vector capacities.</title>
        <authorList>
            <person name="Jia N."/>
            <person name="Wang J."/>
            <person name="Shi W."/>
            <person name="Du L."/>
            <person name="Sun Y."/>
            <person name="Zhan W."/>
            <person name="Jiang J."/>
            <person name="Wang Q."/>
            <person name="Zhang B."/>
            <person name="Ji P."/>
            <person name="Sakyi L.B."/>
            <person name="Cui X."/>
            <person name="Yuan T."/>
            <person name="Jiang B."/>
            <person name="Yang W."/>
            <person name="Lam T.T.-Y."/>
            <person name="Chang Q."/>
            <person name="Ding S."/>
            <person name="Wang X."/>
            <person name="Zhu J."/>
            <person name="Ruan X."/>
            <person name="Zhao L."/>
            <person name="Wei J."/>
            <person name="Que T."/>
            <person name="Du C."/>
            <person name="Cheng J."/>
            <person name="Dai P."/>
            <person name="Han X."/>
            <person name="Huang E."/>
            <person name="Gao Y."/>
            <person name="Liu J."/>
            <person name="Shao H."/>
            <person name="Ye R."/>
            <person name="Li L."/>
            <person name="Wei W."/>
            <person name="Wang X."/>
            <person name="Wang C."/>
            <person name="Yang T."/>
            <person name="Huo Q."/>
            <person name="Li W."/>
            <person name="Guo W."/>
            <person name="Chen H."/>
            <person name="Zhou L."/>
            <person name="Ni X."/>
            <person name="Tian J."/>
            <person name="Zhou Y."/>
            <person name="Sheng Y."/>
            <person name="Liu T."/>
            <person name="Pan Y."/>
            <person name="Xia L."/>
            <person name="Li J."/>
            <person name="Zhao F."/>
            <person name="Cao W."/>
        </authorList>
    </citation>
    <scope>NUCLEOTIDE SEQUENCE</scope>
    <source>
        <strain evidence="1">Dsil-2018</strain>
    </source>
</reference>
<evidence type="ECO:0000313" key="2">
    <source>
        <dbReference type="Proteomes" id="UP000821865"/>
    </source>
</evidence>
<name>A0ACB8DYG5_DERSI</name>
<evidence type="ECO:0000313" key="1">
    <source>
        <dbReference type="EMBL" id="KAH7979310.1"/>
    </source>
</evidence>
<gene>
    <name evidence="1" type="ORF">HPB49_009011</name>
</gene>
<accession>A0ACB8DYG5</accession>
<comment type="caution">
    <text evidence="1">The sequence shown here is derived from an EMBL/GenBank/DDBJ whole genome shotgun (WGS) entry which is preliminary data.</text>
</comment>
<protein>
    <submittedName>
        <fullName evidence="1">Uncharacterized protein</fullName>
    </submittedName>
</protein>